<evidence type="ECO:0000256" key="1">
    <source>
        <dbReference type="SAM" id="MobiDB-lite"/>
    </source>
</evidence>
<proteinExistence type="predicted"/>
<gene>
    <name evidence="2" type="ORF">TWF191_008713</name>
</gene>
<reference evidence="2 3" key="1">
    <citation type="submission" date="2019-06" db="EMBL/GenBank/DDBJ databases">
        <authorList>
            <person name="Palmer J.M."/>
        </authorList>
    </citation>
    <scope>NUCLEOTIDE SEQUENCE [LARGE SCALE GENOMIC DNA]</scope>
    <source>
        <strain evidence="2 3">TWF191</strain>
    </source>
</reference>
<protein>
    <submittedName>
        <fullName evidence="2">Uncharacterized protein</fullName>
    </submittedName>
</protein>
<sequence>MSTGTVHSRQRPRSSTDNYFSCEQNVPDNIKILPGGSSPTVMYYGSDNWVGGLAPGNEIFTDPYNLDFCDERFPDAFDSETIGLLDPYPAFSLSPARQILDDRPGPSPVFRGSPSGMTKFHPLSEASALGQVEPEYSPEIDTALPQNEVSELRLEGRAKGMNMCQSTDGATPYSQVFDPRMCTYEVNRCCGYRTSADNANYKGRAQALKTAYPTLESFQEVPRGHPHRRLSAGRQNTYRWALRVLLTNYRDMSACVPVLKQ</sequence>
<accession>A0A6G1LZ37</accession>
<organism evidence="2 3">
    <name type="scientific">Orbilia oligospora</name>
    <name type="common">Nematode-trapping fungus</name>
    <name type="synonym">Arthrobotrys oligospora</name>
    <dbReference type="NCBI Taxonomy" id="2813651"/>
    <lineage>
        <taxon>Eukaryota</taxon>
        <taxon>Fungi</taxon>
        <taxon>Dikarya</taxon>
        <taxon>Ascomycota</taxon>
        <taxon>Pezizomycotina</taxon>
        <taxon>Orbiliomycetes</taxon>
        <taxon>Orbiliales</taxon>
        <taxon>Orbiliaceae</taxon>
        <taxon>Orbilia</taxon>
    </lineage>
</organism>
<evidence type="ECO:0000313" key="2">
    <source>
        <dbReference type="EMBL" id="KAF3230872.1"/>
    </source>
</evidence>
<feature type="region of interest" description="Disordered" evidence="1">
    <location>
        <begin position="1"/>
        <end position="20"/>
    </location>
</feature>
<name>A0A6G1LZ37_ORBOL</name>
<dbReference type="Proteomes" id="UP000483672">
    <property type="component" value="Unassembled WGS sequence"/>
</dbReference>
<evidence type="ECO:0000313" key="3">
    <source>
        <dbReference type="Proteomes" id="UP000483672"/>
    </source>
</evidence>
<dbReference type="EMBL" id="WIPF01000006">
    <property type="protein sequence ID" value="KAF3230872.1"/>
    <property type="molecule type" value="Genomic_DNA"/>
</dbReference>
<comment type="caution">
    <text evidence="2">The sequence shown here is derived from an EMBL/GenBank/DDBJ whole genome shotgun (WGS) entry which is preliminary data.</text>
</comment>
<dbReference type="AlphaFoldDB" id="A0A6G1LZ37"/>